<keyword evidence="1" id="KW-0812">Transmembrane</keyword>
<comment type="caution">
    <text evidence="2">The sequence shown here is derived from an EMBL/GenBank/DDBJ whole genome shotgun (WGS) entry which is preliminary data.</text>
</comment>
<dbReference type="EMBL" id="REGN01006080">
    <property type="protein sequence ID" value="RNA10966.1"/>
    <property type="molecule type" value="Genomic_DNA"/>
</dbReference>
<proteinExistence type="predicted"/>
<name>A0A3M7QHQ6_BRAPC</name>
<keyword evidence="3" id="KW-1185">Reference proteome</keyword>
<dbReference type="AlphaFoldDB" id="A0A3M7QHQ6"/>
<keyword evidence="1" id="KW-0472">Membrane</keyword>
<gene>
    <name evidence="2" type="ORF">BpHYR1_010315</name>
</gene>
<evidence type="ECO:0000256" key="1">
    <source>
        <dbReference type="SAM" id="Phobius"/>
    </source>
</evidence>
<evidence type="ECO:0000313" key="3">
    <source>
        <dbReference type="Proteomes" id="UP000276133"/>
    </source>
</evidence>
<evidence type="ECO:0000313" key="2">
    <source>
        <dbReference type="EMBL" id="RNA10966.1"/>
    </source>
</evidence>
<dbReference type="Proteomes" id="UP000276133">
    <property type="component" value="Unassembled WGS sequence"/>
</dbReference>
<organism evidence="2 3">
    <name type="scientific">Brachionus plicatilis</name>
    <name type="common">Marine rotifer</name>
    <name type="synonym">Brachionus muelleri</name>
    <dbReference type="NCBI Taxonomy" id="10195"/>
    <lineage>
        <taxon>Eukaryota</taxon>
        <taxon>Metazoa</taxon>
        <taxon>Spiralia</taxon>
        <taxon>Gnathifera</taxon>
        <taxon>Rotifera</taxon>
        <taxon>Eurotatoria</taxon>
        <taxon>Monogononta</taxon>
        <taxon>Pseudotrocha</taxon>
        <taxon>Ploima</taxon>
        <taxon>Brachionidae</taxon>
        <taxon>Brachionus</taxon>
    </lineage>
</organism>
<sequence>MILKIQHKIFFIIEHFVTIIIGLLFCQFIYINFVILLFSHCYKTCSLIKKRWLLGCEKINNLNLDKASSMRQTVTELSIGDFRSGKNASLMSKLVVHDGP</sequence>
<accession>A0A3M7QHQ6</accession>
<protein>
    <submittedName>
        <fullName evidence="2">Uncharacterized protein</fullName>
    </submittedName>
</protein>
<reference evidence="2 3" key="1">
    <citation type="journal article" date="2018" name="Sci. Rep.">
        <title>Genomic signatures of local adaptation to the degree of environmental predictability in rotifers.</title>
        <authorList>
            <person name="Franch-Gras L."/>
            <person name="Hahn C."/>
            <person name="Garcia-Roger E.M."/>
            <person name="Carmona M.J."/>
            <person name="Serra M."/>
            <person name="Gomez A."/>
        </authorList>
    </citation>
    <scope>NUCLEOTIDE SEQUENCE [LARGE SCALE GENOMIC DNA]</scope>
    <source>
        <strain evidence="2">HYR1</strain>
    </source>
</reference>
<keyword evidence="1" id="KW-1133">Transmembrane helix</keyword>
<feature type="transmembrane region" description="Helical" evidence="1">
    <location>
        <begin position="12"/>
        <end position="38"/>
    </location>
</feature>